<protein>
    <submittedName>
        <fullName evidence="1">Uncharacterized protein</fullName>
    </submittedName>
</protein>
<dbReference type="AlphaFoldDB" id="A0AAN6U0W7"/>
<dbReference type="Proteomes" id="UP001302602">
    <property type="component" value="Unassembled WGS sequence"/>
</dbReference>
<keyword evidence="2" id="KW-1185">Reference proteome</keyword>
<reference evidence="1" key="2">
    <citation type="submission" date="2023-05" db="EMBL/GenBank/DDBJ databases">
        <authorList>
            <consortium name="Lawrence Berkeley National Laboratory"/>
            <person name="Steindorff A."/>
            <person name="Hensen N."/>
            <person name="Bonometti L."/>
            <person name="Westerberg I."/>
            <person name="Brannstrom I.O."/>
            <person name="Guillou S."/>
            <person name="Cros-Aarteil S."/>
            <person name="Calhoun S."/>
            <person name="Haridas S."/>
            <person name="Kuo A."/>
            <person name="Mondo S."/>
            <person name="Pangilinan J."/>
            <person name="Riley R."/>
            <person name="Labutti K."/>
            <person name="Andreopoulos B."/>
            <person name="Lipzen A."/>
            <person name="Chen C."/>
            <person name="Yanf M."/>
            <person name="Daum C."/>
            <person name="Ng V."/>
            <person name="Clum A."/>
            <person name="Ohm R."/>
            <person name="Martin F."/>
            <person name="Silar P."/>
            <person name="Natvig D."/>
            <person name="Lalanne C."/>
            <person name="Gautier V."/>
            <person name="Ament-Velasquez S.L."/>
            <person name="Kruys A."/>
            <person name="Hutchinson M.I."/>
            <person name="Powell A.J."/>
            <person name="Barry K."/>
            <person name="Miller A.N."/>
            <person name="Grigoriev I.V."/>
            <person name="Debuchy R."/>
            <person name="Gladieux P."/>
            <person name="Thoren M.H."/>
            <person name="Johannesson H."/>
        </authorList>
    </citation>
    <scope>NUCLEOTIDE SEQUENCE</scope>
    <source>
        <strain evidence="1">CBS 731.68</strain>
    </source>
</reference>
<gene>
    <name evidence="1" type="ORF">N657DRAFT_377692</name>
</gene>
<accession>A0AAN6U0W7</accession>
<dbReference type="GeneID" id="87823871"/>
<dbReference type="RefSeq" id="XP_062647910.1">
    <property type="nucleotide sequence ID" value="XM_062787101.1"/>
</dbReference>
<organism evidence="1 2">
    <name type="scientific">Parathielavia appendiculata</name>
    <dbReference type="NCBI Taxonomy" id="2587402"/>
    <lineage>
        <taxon>Eukaryota</taxon>
        <taxon>Fungi</taxon>
        <taxon>Dikarya</taxon>
        <taxon>Ascomycota</taxon>
        <taxon>Pezizomycotina</taxon>
        <taxon>Sordariomycetes</taxon>
        <taxon>Sordariomycetidae</taxon>
        <taxon>Sordariales</taxon>
        <taxon>Chaetomiaceae</taxon>
        <taxon>Parathielavia</taxon>
    </lineage>
</organism>
<evidence type="ECO:0000313" key="2">
    <source>
        <dbReference type="Proteomes" id="UP001302602"/>
    </source>
</evidence>
<dbReference type="EMBL" id="MU853227">
    <property type="protein sequence ID" value="KAK4124139.1"/>
    <property type="molecule type" value="Genomic_DNA"/>
</dbReference>
<proteinExistence type="predicted"/>
<reference evidence="1" key="1">
    <citation type="journal article" date="2023" name="Mol. Phylogenet. Evol.">
        <title>Genome-scale phylogeny and comparative genomics of the fungal order Sordariales.</title>
        <authorList>
            <person name="Hensen N."/>
            <person name="Bonometti L."/>
            <person name="Westerberg I."/>
            <person name="Brannstrom I.O."/>
            <person name="Guillou S."/>
            <person name="Cros-Aarteil S."/>
            <person name="Calhoun S."/>
            <person name="Haridas S."/>
            <person name="Kuo A."/>
            <person name="Mondo S."/>
            <person name="Pangilinan J."/>
            <person name="Riley R."/>
            <person name="LaButti K."/>
            <person name="Andreopoulos B."/>
            <person name="Lipzen A."/>
            <person name="Chen C."/>
            <person name="Yan M."/>
            <person name="Daum C."/>
            <person name="Ng V."/>
            <person name="Clum A."/>
            <person name="Steindorff A."/>
            <person name="Ohm R.A."/>
            <person name="Martin F."/>
            <person name="Silar P."/>
            <person name="Natvig D.O."/>
            <person name="Lalanne C."/>
            <person name="Gautier V."/>
            <person name="Ament-Velasquez S.L."/>
            <person name="Kruys A."/>
            <person name="Hutchinson M.I."/>
            <person name="Powell A.J."/>
            <person name="Barry K."/>
            <person name="Miller A.N."/>
            <person name="Grigoriev I.V."/>
            <person name="Debuchy R."/>
            <person name="Gladieux P."/>
            <person name="Hiltunen Thoren M."/>
            <person name="Johannesson H."/>
        </authorList>
    </citation>
    <scope>NUCLEOTIDE SEQUENCE</scope>
    <source>
        <strain evidence="1">CBS 731.68</strain>
    </source>
</reference>
<name>A0AAN6U0W7_9PEZI</name>
<sequence length="106" mass="11391">MHPFCLAASTWCCRRGLHIPPSTSQTADPESSHLERPPPLPLTAVVVAHPVPNPPPILQGLESCCLFLRDPLLGRTLKPTSGRGGLKSGSWGRLGGVSCPFRRLHP</sequence>
<evidence type="ECO:0000313" key="1">
    <source>
        <dbReference type="EMBL" id="KAK4124139.1"/>
    </source>
</evidence>
<comment type="caution">
    <text evidence="1">The sequence shown here is derived from an EMBL/GenBank/DDBJ whole genome shotgun (WGS) entry which is preliminary data.</text>
</comment>